<dbReference type="GeneTree" id="ENSGT00660000095569"/>
<keyword evidence="6 9" id="KW-0804">Transcription</keyword>
<feature type="domain" description="Mediator complex subunit Med1" evidence="11">
    <location>
        <begin position="199"/>
        <end position="332"/>
    </location>
</feature>
<comment type="similarity">
    <text evidence="2 9">Belongs to the Mediator complex subunit 1 family.</text>
</comment>
<feature type="compositionally biased region" description="Polar residues" evidence="10">
    <location>
        <begin position="480"/>
        <end position="489"/>
    </location>
</feature>
<evidence type="ECO:0000256" key="1">
    <source>
        <dbReference type="ARBA" id="ARBA00004123"/>
    </source>
</evidence>
<evidence type="ECO:0000256" key="8">
    <source>
        <dbReference type="ARBA" id="ARBA00031254"/>
    </source>
</evidence>
<dbReference type="InterPro" id="IPR051999">
    <property type="entry name" value="Mediator_complex_subunit_1"/>
</dbReference>
<keyword evidence="4 9" id="KW-0805">Transcription regulation</keyword>
<evidence type="ECO:0000256" key="2">
    <source>
        <dbReference type="ARBA" id="ARBA00006210"/>
    </source>
</evidence>
<feature type="region of interest" description="Disordered" evidence="10">
    <location>
        <begin position="425"/>
        <end position="489"/>
    </location>
</feature>
<dbReference type="GO" id="GO:0016592">
    <property type="term" value="C:mediator complex"/>
    <property type="evidence" value="ECO:0007669"/>
    <property type="project" value="InterPro"/>
</dbReference>
<evidence type="ECO:0000256" key="5">
    <source>
        <dbReference type="ARBA" id="ARBA00023159"/>
    </source>
</evidence>
<dbReference type="OMA" id="QRPWTET"/>
<dbReference type="GO" id="GO:0042974">
    <property type="term" value="F:nuclear retinoic acid receptor binding"/>
    <property type="evidence" value="ECO:0007669"/>
    <property type="project" value="TreeGrafter"/>
</dbReference>
<accession>A0A3Q3B5T9</accession>
<evidence type="ECO:0000256" key="3">
    <source>
        <dbReference type="ARBA" id="ARBA00020612"/>
    </source>
</evidence>
<evidence type="ECO:0000259" key="11">
    <source>
        <dbReference type="Pfam" id="PF10744"/>
    </source>
</evidence>
<sequence>FYFSSSRSSLCLMRDKAIISNLHLKFAEKTWSETFQLVRRCMEKSRDASKPCEPLVRSLERLQKPNLLWRRRCHHLSRFLTRMGFHATEATCYLTGNLFYVEVVLLPHGEVQEVKVAPHGKPPSVSRLCSESHNFADFSLRLGAFYFNLFCIFFFSLKTSNLKAVVQAAQVTVGVSGVTHRLQMASVLPQLCLAFTPLSEGPHETLPACFLLRLQPPVPVMSSFVEKLKQITDVAVPEFNLQWAPLPKLLLKASRSSDPCGDTRSDQDRLPTQPLPGGVTHSYVLPGTAWDAPTQRATVVDGVPFTQPAHVPALLELLRHQCAINTLLRSCVCAPSLICEWHFEVIPESATSFSVTFHQPHTDSLAVLLVNVSNPHQITCKLFGSGICDSSLDEHVSTVMRSCMSIPVTMKALYSRMEEMISGPVSPSRLATTGAENPHFTPKMDTNKESPTVSQSAAVPEGGAGVSSSACDAKSELPSGINTSSPVNS</sequence>
<comment type="subcellular location">
    <subcellularLocation>
        <location evidence="1 9">Nucleus</location>
    </subcellularLocation>
</comment>
<evidence type="ECO:0000256" key="9">
    <source>
        <dbReference type="RuleBase" id="RU364059"/>
    </source>
</evidence>
<dbReference type="GO" id="GO:0042809">
    <property type="term" value="F:nuclear vitamin D receptor binding"/>
    <property type="evidence" value="ECO:0007669"/>
    <property type="project" value="TreeGrafter"/>
</dbReference>
<dbReference type="GO" id="GO:0003712">
    <property type="term" value="F:transcription coregulator activity"/>
    <property type="evidence" value="ECO:0007669"/>
    <property type="project" value="InterPro"/>
</dbReference>
<protein>
    <recommendedName>
        <fullName evidence="3 9">Mediator of RNA polymerase II transcription subunit 1</fullName>
    </recommendedName>
    <alternativeName>
        <fullName evidence="8 9">Mediator complex subunit 1</fullName>
    </alternativeName>
</protein>
<comment type="function">
    <text evidence="9">Component of the Mediator complex, a coactivator involved in the regulated transcription of nearly all RNA polymerase II-dependent genes. Mediator functions as a bridge to convey information from gene-specific regulatory proteins to the basal RNA polymerase II transcription machinery. Mediator is recruited to promoters by direct interactions with regulatory proteins and serves as a scaffold for the assembly of a functional preinitiation complex with RNA polymerase II and the general transcription factors.</text>
</comment>
<dbReference type="AlphaFoldDB" id="A0A3Q3B5T9"/>
<evidence type="ECO:0000256" key="10">
    <source>
        <dbReference type="SAM" id="MobiDB-lite"/>
    </source>
</evidence>
<evidence type="ECO:0000313" key="13">
    <source>
        <dbReference type="Proteomes" id="UP000264800"/>
    </source>
</evidence>
<dbReference type="PANTHER" id="PTHR12881">
    <property type="entry name" value="MEDIATOR OF RNA POLYMERASE II TRANSCRIPTION SUBUNIT 1"/>
    <property type="match status" value="1"/>
</dbReference>
<evidence type="ECO:0000256" key="6">
    <source>
        <dbReference type="ARBA" id="ARBA00023163"/>
    </source>
</evidence>
<evidence type="ECO:0000256" key="7">
    <source>
        <dbReference type="ARBA" id="ARBA00023242"/>
    </source>
</evidence>
<feature type="domain" description="Mediator complex subunit Med1" evidence="11">
    <location>
        <begin position="87"/>
        <end position="128"/>
    </location>
</feature>
<dbReference type="GO" id="GO:0097067">
    <property type="term" value="P:cellular response to thyroid hormone stimulus"/>
    <property type="evidence" value="ECO:0007669"/>
    <property type="project" value="TreeGrafter"/>
</dbReference>
<proteinExistence type="inferred from homology"/>
<reference evidence="12" key="2">
    <citation type="submission" date="2025-09" db="UniProtKB">
        <authorList>
            <consortium name="Ensembl"/>
        </authorList>
    </citation>
    <scope>IDENTIFICATION</scope>
</reference>
<evidence type="ECO:0000256" key="4">
    <source>
        <dbReference type="ARBA" id="ARBA00023015"/>
    </source>
</evidence>
<keyword evidence="5 9" id="KW-0010">Activator</keyword>
<evidence type="ECO:0000313" key="12">
    <source>
        <dbReference type="Ensembl" id="ENSKMAP00000024431.1"/>
    </source>
</evidence>
<dbReference type="Pfam" id="PF10744">
    <property type="entry name" value="Med1"/>
    <property type="match status" value="2"/>
</dbReference>
<organism evidence="12 13">
    <name type="scientific">Kryptolebias marmoratus</name>
    <name type="common">Mangrove killifish</name>
    <name type="synonym">Rivulus marmoratus</name>
    <dbReference type="NCBI Taxonomy" id="37003"/>
    <lineage>
        <taxon>Eukaryota</taxon>
        <taxon>Metazoa</taxon>
        <taxon>Chordata</taxon>
        <taxon>Craniata</taxon>
        <taxon>Vertebrata</taxon>
        <taxon>Euteleostomi</taxon>
        <taxon>Actinopterygii</taxon>
        <taxon>Neopterygii</taxon>
        <taxon>Teleostei</taxon>
        <taxon>Neoteleostei</taxon>
        <taxon>Acanthomorphata</taxon>
        <taxon>Ovalentaria</taxon>
        <taxon>Atherinomorphae</taxon>
        <taxon>Cyprinodontiformes</taxon>
        <taxon>Rivulidae</taxon>
        <taxon>Kryptolebias</taxon>
    </lineage>
</organism>
<keyword evidence="7 9" id="KW-0539">Nucleus</keyword>
<name>A0A3Q3B5T9_KRYMA</name>
<dbReference type="Ensembl" id="ENSKMAT00000024737.1">
    <property type="protein sequence ID" value="ENSKMAP00000024431.1"/>
    <property type="gene ID" value="ENSKMAG00000018098.1"/>
</dbReference>
<reference evidence="12" key="1">
    <citation type="submission" date="2025-08" db="UniProtKB">
        <authorList>
            <consortium name="Ensembl"/>
        </authorList>
    </citation>
    <scope>IDENTIFICATION</scope>
</reference>
<dbReference type="PANTHER" id="PTHR12881:SF4">
    <property type="entry name" value="MEDIATOR OF RNA POLYMERASE II TRANSCRIPTION SUBUNIT 1"/>
    <property type="match status" value="1"/>
</dbReference>
<keyword evidence="13" id="KW-1185">Reference proteome</keyword>
<dbReference type="GO" id="GO:0045944">
    <property type="term" value="P:positive regulation of transcription by RNA polymerase II"/>
    <property type="evidence" value="ECO:0007669"/>
    <property type="project" value="UniProtKB-ARBA"/>
</dbReference>
<dbReference type="Proteomes" id="UP000264800">
    <property type="component" value="Unplaced"/>
</dbReference>
<dbReference type="GO" id="GO:0046966">
    <property type="term" value="F:nuclear thyroid hormone receptor binding"/>
    <property type="evidence" value="ECO:0007669"/>
    <property type="project" value="TreeGrafter"/>
</dbReference>
<dbReference type="InterPro" id="IPR019680">
    <property type="entry name" value="Mediator_Med1"/>
</dbReference>